<dbReference type="Proteomes" id="UP001313282">
    <property type="component" value="Unassembled WGS sequence"/>
</dbReference>
<feature type="compositionally biased region" description="Low complexity" evidence="1">
    <location>
        <begin position="11"/>
        <end position="25"/>
    </location>
</feature>
<keyword evidence="3" id="KW-1185">Reference proteome</keyword>
<evidence type="ECO:0000313" key="3">
    <source>
        <dbReference type="Proteomes" id="UP001313282"/>
    </source>
</evidence>
<evidence type="ECO:0000256" key="1">
    <source>
        <dbReference type="SAM" id="MobiDB-lite"/>
    </source>
</evidence>
<sequence>MARRPRNQFCASDSASAPAPPAASSGKKDDGKSPGRPACLVSEDVEARFKGYMLAAQKAEEEARANRSSSTGWGSPASSPSTKASSLATTAGNKGKGKKAAIKLEIQAFGAEQWLALPAGVRLADAYESPKSVAAPAPKGKQPESRPIATANSKRKFGVSLPASKPLGPAVPVSGPNPPLVSIPVIAAPALVAKTAAPQKQVPCQTSKPKEPRVVDSVVYLPVEMEGVVYHKNPKIEYRDFDGDVVMQDLFEAPLEVPKKLDQVLGQRKFKRQFKQKSKISARVIRMAEEEIKRMRKSS</sequence>
<feature type="region of interest" description="Disordered" evidence="1">
    <location>
        <begin position="1"/>
        <end position="39"/>
    </location>
</feature>
<protein>
    <submittedName>
        <fullName evidence="2">Uncharacterized protein</fullName>
    </submittedName>
</protein>
<feature type="region of interest" description="Disordered" evidence="1">
    <location>
        <begin position="129"/>
        <end position="174"/>
    </location>
</feature>
<organism evidence="2 3">
    <name type="scientific">Orbilia javanica</name>
    <dbReference type="NCBI Taxonomy" id="47235"/>
    <lineage>
        <taxon>Eukaryota</taxon>
        <taxon>Fungi</taxon>
        <taxon>Dikarya</taxon>
        <taxon>Ascomycota</taxon>
        <taxon>Pezizomycotina</taxon>
        <taxon>Orbiliomycetes</taxon>
        <taxon>Orbiliales</taxon>
        <taxon>Orbiliaceae</taxon>
        <taxon>Orbilia</taxon>
    </lineage>
</organism>
<reference evidence="2 3" key="1">
    <citation type="submission" date="2019-10" db="EMBL/GenBank/DDBJ databases">
        <authorList>
            <person name="Palmer J.M."/>
        </authorList>
    </citation>
    <scope>NUCLEOTIDE SEQUENCE [LARGE SCALE GENOMIC DNA]</scope>
    <source>
        <strain evidence="2 3">TWF718</strain>
    </source>
</reference>
<feature type="compositionally biased region" description="Low complexity" evidence="1">
    <location>
        <begin position="68"/>
        <end position="93"/>
    </location>
</feature>
<comment type="caution">
    <text evidence="2">The sequence shown here is derived from an EMBL/GenBank/DDBJ whole genome shotgun (WGS) entry which is preliminary data.</text>
</comment>
<proteinExistence type="predicted"/>
<name>A0AAN8MUK1_9PEZI</name>
<accession>A0AAN8MUK1</accession>
<dbReference type="EMBL" id="JAVHNR010000006">
    <property type="protein sequence ID" value="KAK6339777.1"/>
    <property type="molecule type" value="Genomic_DNA"/>
</dbReference>
<feature type="region of interest" description="Disordered" evidence="1">
    <location>
        <begin position="57"/>
        <end position="99"/>
    </location>
</feature>
<gene>
    <name evidence="2" type="ORF">TWF718_009171</name>
</gene>
<dbReference type="AlphaFoldDB" id="A0AAN8MUK1"/>
<evidence type="ECO:0000313" key="2">
    <source>
        <dbReference type="EMBL" id="KAK6339777.1"/>
    </source>
</evidence>